<name>A0A1I4E742_9EURY</name>
<evidence type="ECO:0000313" key="1">
    <source>
        <dbReference type="EMBL" id="SFL00166.1"/>
    </source>
</evidence>
<sequence length="48" mass="5017">MCNYNPNCSETPGVVVTIGPTESIFDCCGVVVNLSHSPSDTENETASP</sequence>
<dbReference type="EMBL" id="FOTC01000002">
    <property type="protein sequence ID" value="SFL00166.1"/>
    <property type="molecule type" value="Genomic_DNA"/>
</dbReference>
<accession>A0A1I4E742</accession>
<dbReference type="RefSeq" id="WP_177197594.1">
    <property type="nucleotide sequence ID" value="NZ_FOTC01000002.1"/>
</dbReference>
<dbReference type="AlphaFoldDB" id="A0A1I4E742"/>
<protein>
    <submittedName>
        <fullName evidence="1">Uncharacterized protein</fullName>
    </submittedName>
</protein>
<evidence type="ECO:0000313" key="2">
    <source>
        <dbReference type="Proteomes" id="UP000199607"/>
    </source>
</evidence>
<dbReference type="STRING" id="553466.SAMN04487950_1862"/>
<proteinExistence type="predicted"/>
<keyword evidence="2" id="KW-1185">Reference proteome</keyword>
<organism evidence="1 2">
    <name type="scientific">Halogranum rubrum</name>
    <dbReference type="NCBI Taxonomy" id="553466"/>
    <lineage>
        <taxon>Archaea</taxon>
        <taxon>Methanobacteriati</taxon>
        <taxon>Methanobacteriota</taxon>
        <taxon>Stenosarchaea group</taxon>
        <taxon>Halobacteria</taxon>
        <taxon>Halobacteriales</taxon>
        <taxon>Haloferacaceae</taxon>
    </lineage>
</organism>
<reference evidence="2" key="1">
    <citation type="submission" date="2016-10" db="EMBL/GenBank/DDBJ databases">
        <authorList>
            <person name="Varghese N."/>
            <person name="Submissions S."/>
        </authorList>
    </citation>
    <scope>NUCLEOTIDE SEQUENCE [LARGE SCALE GENOMIC DNA]</scope>
    <source>
        <strain evidence="2">CGMCC 1.7738</strain>
    </source>
</reference>
<gene>
    <name evidence="1" type="ORF">SAMN04487950_1862</name>
</gene>
<dbReference type="Proteomes" id="UP000199607">
    <property type="component" value="Unassembled WGS sequence"/>
</dbReference>